<dbReference type="GO" id="GO:0005814">
    <property type="term" value="C:centriole"/>
    <property type="evidence" value="ECO:0007669"/>
    <property type="project" value="UniProtKB-SubCell"/>
</dbReference>
<evidence type="ECO:0000256" key="6">
    <source>
        <dbReference type="ARBA" id="ARBA00022701"/>
    </source>
</evidence>
<evidence type="ECO:0000256" key="9">
    <source>
        <dbReference type="ARBA" id="ARBA00023134"/>
    </source>
</evidence>
<dbReference type="SMART" id="SM00864">
    <property type="entry name" value="Tubulin"/>
    <property type="match status" value="1"/>
</dbReference>
<reference evidence="16" key="1">
    <citation type="submission" date="2019-07" db="EMBL/GenBank/DDBJ databases">
        <title>Annotation for the trematode Paragonimus miyazaki's.</title>
        <authorList>
            <person name="Choi Y.-J."/>
        </authorList>
    </citation>
    <scope>NUCLEOTIDE SEQUENCE</scope>
    <source>
        <strain evidence="16">Japan</strain>
    </source>
</reference>
<dbReference type="Proteomes" id="UP000822476">
    <property type="component" value="Unassembled WGS sequence"/>
</dbReference>
<evidence type="ECO:0000313" key="16">
    <source>
        <dbReference type="EMBL" id="KAF7256227.1"/>
    </source>
</evidence>
<dbReference type="EMBL" id="JTDE01003293">
    <property type="protein sequence ID" value="KAF7256227.1"/>
    <property type="molecule type" value="Genomic_DNA"/>
</dbReference>
<evidence type="ECO:0000256" key="14">
    <source>
        <dbReference type="RuleBase" id="RU000352"/>
    </source>
</evidence>
<evidence type="ECO:0000256" key="11">
    <source>
        <dbReference type="ARBA" id="ARBA00023273"/>
    </source>
</evidence>
<name>A0A8S9YZB4_9TREM</name>
<comment type="caution">
    <text evidence="16">The sequence shown here is derived from an EMBL/GenBank/DDBJ whole genome shotgun (WGS) entry which is preliminary data.</text>
</comment>
<dbReference type="InterPro" id="IPR003008">
    <property type="entry name" value="Tubulin_FtsZ_GTPase"/>
</dbReference>
<protein>
    <recommendedName>
        <fullName evidence="5">Tubulin delta chain</fullName>
    </recommendedName>
    <alternativeName>
        <fullName evidence="12">Delta-tubulin</fullName>
    </alternativeName>
</protein>
<dbReference type="OrthoDB" id="10250004at2759"/>
<organism evidence="16 17">
    <name type="scientific">Paragonimus skrjabini miyazakii</name>
    <dbReference type="NCBI Taxonomy" id="59628"/>
    <lineage>
        <taxon>Eukaryota</taxon>
        <taxon>Metazoa</taxon>
        <taxon>Spiralia</taxon>
        <taxon>Lophotrochozoa</taxon>
        <taxon>Platyhelminthes</taxon>
        <taxon>Trematoda</taxon>
        <taxon>Digenea</taxon>
        <taxon>Plagiorchiida</taxon>
        <taxon>Troglotremata</taxon>
        <taxon>Troglotrematidae</taxon>
        <taxon>Paragonimus</taxon>
    </lineage>
</organism>
<keyword evidence="9 14" id="KW-0342">GTP-binding</keyword>
<dbReference type="SUPFAM" id="SSF55307">
    <property type="entry name" value="Tubulin C-terminal domain-like"/>
    <property type="match status" value="1"/>
</dbReference>
<dbReference type="InterPro" id="IPR036525">
    <property type="entry name" value="Tubulin/FtsZ_GTPase_sf"/>
</dbReference>
<evidence type="ECO:0000256" key="10">
    <source>
        <dbReference type="ARBA" id="ARBA00023242"/>
    </source>
</evidence>
<dbReference type="AlphaFoldDB" id="A0A8S9YZB4"/>
<dbReference type="GO" id="GO:0005634">
    <property type="term" value="C:nucleus"/>
    <property type="evidence" value="ECO:0007669"/>
    <property type="project" value="UniProtKB-SubCell"/>
</dbReference>
<dbReference type="GO" id="GO:0030030">
    <property type="term" value="P:cell projection organization"/>
    <property type="evidence" value="ECO:0007669"/>
    <property type="project" value="UniProtKB-KW"/>
</dbReference>
<dbReference type="InterPro" id="IPR000217">
    <property type="entry name" value="Tubulin"/>
</dbReference>
<dbReference type="GO" id="GO:0005200">
    <property type="term" value="F:structural constituent of cytoskeleton"/>
    <property type="evidence" value="ECO:0007669"/>
    <property type="project" value="InterPro"/>
</dbReference>
<dbReference type="GO" id="GO:0005874">
    <property type="term" value="C:microtubule"/>
    <property type="evidence" value="ECO:0007669"/>
    <property type="project" value="UniProtKB-KW"/>
</dbReference>
<keyword evidence="17" id="KW-1185">Reference proteome</keyword>
<dbReference type="InterPro" id="IPR002967">
    <property type="entry name" value="Delta_tubulin"/>
</dbReference>
<comment type="similarity">
    <text evidence="4 14">Belongs to the tubulin family.</text>
</comment>
<evidence type="ECO:0000256" key="5">
    <source>
        <dbReference type="ARBA" id="ARBA00014184"/>
    </source>
</evidence>
<dbReference type="Pfam" id="PF00091">
    <property type="entry name" value="Tubulin"/>
    <property type="match status" value="1"/>
</dbReference>
<feature type="domain" description="Tubulin/FtsZ GTPase" evidence="15">
    <location>
        <begin position="47"/>
        <end position="255"/>
    </location>
</feature>
<evidence type="ECO:0000256" key="13">
    <source>
        <dbReference type="ARBA" id="ARBA00046149"/>
    </source>
</evidence>
<dbReference type="PROSITE" id="PS00227">
    <property type="entry name" value="TUBULIN"/>
    <property type="match status" value="1"/>
</dbReference>
<evidence type="ECO:0000256" key="2">
    <source>
        <dbReference type="ARBA" id="ARBA00004123"/>
    </source>
</evidence>
<sequence>MSILSLQIGQCGNQLGAELFQTVYNDCLIQKGYQSNQKNADYNYDSVSTFFHVCADGSLEAKCVQVDMEEKVITRLRRTTQRTNEWRFPEDNFYTAKCGSGNNWAYGFFVHASNIVEKLDGPFQRQLERCDYLDGLLVSMSLAGGTGSGVGTKLLLNLSDLIPKAPTLIQLVWPYCRGEVSVQAYNTVLTLGHALSSSGIQSLDGFIIHHNDTLHNICSTRLRASQPNCPVGLDQLNSLAAHQLAGLLQPHSVASEFGAGSTCYRRLSTLLCHLCGHPDYRLLRLRCLPYFGPACREFATETWSQLARHGRQMLLTGSSVEDKLDWTVTATGVQAMTRLQRTHLPLLSCYTVLRGPEADEHLRKPEDFTHDLTKGLFNADHCSERSIANMFYSNNTLGGHSRPFLAYPRSLFIASNGGGTRLPDSMEAVADAAAQGDTLASLSHVTNRAWEMFACKAYLHQYERYGLTSDMLMDCFANMEQIAHCYSSLTWN</sequence>
<keyword evidence="7 14" id="KW-0547">Nucleotide-binding</keyword>
<dbReference type="PANTHER" id="PTHR11588">
    <property type="entry name" value="TUBULIN"/>
    <property type="match status" value="1"/>
</dbReference>
<dbReference type="SUPFAM" id="SSF52490">
    <property type="entry name" value="Tubulin nucleotide-binding domain-like"/>
    <property type="match status" value="1"/>
</dbReference>
<accession>A0A8S9YZB4</accession>
<gene>
    <name evidence="16" type="ORF">EG68_06669</name>
</gene>
<keyword evidence="6 14" id="KW-0493">Microtubule</keyword>
<evidence type="ECO:0000256" key="4">
    <source>
        <dbReference type="ARBA" id="ARBA00009636"/>
    </source>
</evidence>
<evidence type="ECO:0000256" key="1">
    <source>
        <dbReference type="ARBA" id="ARBA00004114"/>
    </source>
</evidence>
<dbReference type="CDD" id="cd02189">
    <property type="entry name" value="delta_zeta_tubulin-like"/>
    <property type="match status" value="1"/>
</dbReference>
<evidence type="ECO:0000259" key="15">
    <source>
        <dbReference type="SMART" id="SM00864"/>
    </source>
</evidence>
<evidence type="ECO:0000313" key="17">
    <source>
        <dbReference type="Proteomes" id="UP000822476"/>
    </source>
</evidence>
<comment type="function">
    <text evidence="13">Acts as a positive regulator of hedgehog signaling and regulates ciliary function.</text>
</comment>
<keyword evidence="8" id="KW-0970">Cilium biogenesis/degradation</keyword>
<dbReference type="InterPro" id="IPR017975">
    <property type="entry name" value="Tubulin_CS"/>
</dbReference>
<dbReference type="Gene3D" id="3.40.50.1440">
    <property type="entry name" value="Tubulin/FtsZ, GTPase domain"/>
    <property type="match status" value="1"/>
</dbReference>
<dbReference type="InterPro" id="IPR008280">
    <property type="entry name" value="Tub_FtsZ_C"/>
</dbReference>
<keyword evidence="11" id="KW-0966">Cell projection</keyword>
<comment type="subcellular location">
    <subcellularLocation>
        <location evidence="3">Cell projection</location>
        <location evidence="3">Cilium</location>
    </subcellularLocation>
    <subcellularLocation>
        <location evidence="1">Cytoplasm</location>
        <location evidence="1">Cytoskeleton</location>
        <location evidence="1">Microtubule organizing center</location>
        <location evidence="1">Centrosome</location>
        <location evidence="1">Centriole</location>
    </subcellularLocation>
    <subcellularLocation>
        <location evidence="2">Nucleus</location>
    </subcellularLocation>
</comment>
<dbReference type="PRINTS" id="PR01224">
    <property type="entry name" value="DELTATUBULIN"/>
</dbReference>
<evidence type="ECO:0000256" key="12">
    <source>
        <dbReference type="ARBA" id="ARBA00030594"/>
    </source>
</evidence>
<proteinExistence type="inferred from homology"/>
<evidence type="ECO:0000256" key="7">
    <source>
        <dbReference type="ARBA" id="ARBA00022741"/>
    </source>
</evidence>
<evidence type="ECO:0000256" key="3">
    <source>
        <dbReference type="ARBA" id="ARBA00004138"/>
    </source>
</evidence>
<keyword evidence="10" id="KW-0539">Nucleus</keyword>
<evidence type="ECO:0000256" key="8">
    <source>
        <dbReference type="ARBA" id="ARBA00022794"/>
    </source>
</evidence>
<dbReference type="GO" id="GO:0007017">
    <property type="term" value="P:microtubule-based process"/>
    <property type="evidence" value="ECO:0007669"/>
    <property type="project" value="InterPro"/>
</dbReference>
<dbReference type="PRINTS" id="PR01161">
    <property type="entry name" value="TUBULIN"/>
</dbReference>
<dbReference type="GO" id="GO:0005525">
    <property type="term" value="F:GTP binding"/>
    <property type="evidence" value="ECO:0007669"/>
    <property type="project" value="UniProtKB-UniRule"/>
</dbReference>
<dbReference type="GO" id="GO:0005929">
    <property type="term" value="C:cilium"/>
    <property type="evidence" value="ECO:0007669"/>
    <property type="project" value="UniProtKB-SubCell"/>
</dbReference>